<name>A0A9W7SPB4_9PEZI</name>
<evidence type="ECO:0000313" key="1">
    <source>
        <dbReference type="EMBL" id="KAH9826172.1"/>
    </source>
</evidence>
<dbReference type="AlphaFoldDB" id="A0A9W7SPB4"/>
<dbReference type="EMBL" id="RIBY02002023">
    <property type="protein sequence ID" value="KAH9826172.1"/>
    <property type="molecule type" value="Genomic_DNA"/>
</dbReference>
<proteinExistence type="predicted"/>
<keyword evidence="2" id="KW-1185">Reference proteome</keyword>
<reference evidence="1 2" key="2">
    <citation type="journal article" date="2021" name="Curr. Genet.">
        <title>Genetic response to nitrogen starvation in the aggressive Eucalyptus foliar pathogen Teratosphaeria destructans.</title>
        <authorList>
            <person name="Havenga M."/>
            <person name="Wingfield B.D."/>
            <person name="Wingfield M.J."/>
            <person name="Dreyer L.L."/>
            <person name="Roets F."/>
            <person name="Aylward J."/>
        </authorList>
    </citation>
    <scope>NUCLEOTIDE SEQUENCE [LARGE SCALE GENOMIC DNA]</scope>
    <source>
        <strain evidence="1">CMW44962</strain>
    </source>
</reference>
<accession>A0A9W7SPB4</accession>
<evidence type="ECO:0000313" key="2">
    <source>
        <dbReference type="Proteomes" id="UP001138500"/>
    </source>
</evidence>
<dbReference type="Proteomes" id="UP001138500">
    <property type="component" value="Unassembled WGS sequence"/>
</dbReference>
<sequence length="158" mass="17751">MDIAERLEELHSMGCLLRSGPGKDLALEDLFGLEKSLMKEDIVRLLKAYCIFEDFGASLLQATRARNAERETLKSVTLSMRDVLAQSEEVVVQAATWTLRNTGVRNFRDQERFLLKLYGCYLAALDTDRETALDENLKGEKMVLSGDEQHCNTTTGSS</sequence>
<organism evidence="1 2">
    <name type="scientific">Teratosphaeria destructans</name>
    <dbReference type="NCBI Taxonomy" id="418781"/>
    <lineage>
        <taxon>Eukaryota</taxon>
        <taxon>Fungi</taxon>
        <taxon>Dikarya</taxon>
        <taxon>Ascomycota</taxon>
        <taxon>Pezizomycotina</taxon>
        <taxon>Dothideomycetes</taxon>
        <taxon>Dothideomycetidae</taxon>
        <taxon>Mycosphaerellales</taxon>
        <taxon>Teratosphaeriaceae</taxon>
        <taxon>Teratosphaeria</taxon>
    </lineage>
</organism>
<protein>
    <submittedName>
        <fullName evidence="1">Uncharacterized protein</fullName>
    </submittedName>
</protein>
<comment type="caution">
    <text evidence="1">The sequence shown here is derived from an EMBL/GenBank/DDBJ whole genome shotgun (WGS) entry which is preliminary data.</text>
</comment>
<reference evidence="1 2" key="1">
    <citation type="journal article" date="2018" name="IMA Fungus">
        <title>IMA Genome-F 10: Nine draft genome sequences of Claviceps purpurea s.lat., including C. arundinis, C. humidiphila, and C. cf. spartinae, pseudomolecules for the pitch canker pathogen Fusarium circinatum, draft genome of Davidsoniella eucalypti, Grosmannia galeiformis, Quambalaria eucalypti, and Teratosphaeria destructans.</title>
        <authorList>
            <person name="Wingfield B.D."/>
            <person name="Liu M."/>
            <person name="Nguyen H.D."/>
            <person name="Lane F.A."/>
            <person name="Morgan S.W."/>
            <person name="De Vos L."/>
            <person name="Wilken P.M."/>
            <person name="Duong T.A."/>
            <person name="Aylward J."/>
            <person name="Coetzee M.P."/>
            <person name="Dadej K."/>
            <person name="De Beer Z.W."/>
            <person name="Findlay W."/>
            <person name="Havenga M."/>
            <person name="Kolarik M."/>
            <person name="Menzies J.G."/>
            <person name="Naidoo K."/>
            <person name="Pochopski O."/>
            <person name="Shoukouhi P."/>
            <person name="Santana Q.C."/>
            <person name="Seifert K.A."/>
            <person name="Soal N."/>
            <person name="Steenkamp E.T."/>
            <person name="Tatham C.T."/>
            <person name="van der Nest M.A."/>
            <person name="Wingfield M.J."/>
        </authorList>
    </citation>
    <scope>NUCLEOTIDE SEQUENCE [LARGE SCALE GENOMIC DNA]</scope>
    <source>
        <strain evidence="1">CMW44962</strain>
    </source>
</reference>
<gene>
    <name evidence="1" type="ORF">Tdes44962_MAKER03689</name>
</gene>